<comment type="caution">
    <text evidence="1">The sequence shown here is derived from an EMBL/GenBank/DDBJ whole genome shotgun (WGS) entry which is preliminary data.</text>
</comment>
<reference evidence="1 2" key="1">
    <citation type="submission" date="2024-06" db="EMBL/GenBank/DDBJ databases">
        <title>Sorghum-associated microbial communities from plants grown in Nebraska, USA.</title>
        <authorList>
            <person name="Schachtman D."/>
        </authorList>
    </citation>
    <scope>NUCLEOTIDE SEQUENCE [LARGE SCALE GENOMIC DNA]</scope>
    <source>
        <strain evidence="1 2">2709</strain>
    </source>
</reference>
<organism evidence="1 2">
    <name type="scientific">Ottowia thiooxydans</name>
    <dbReference type="NCBI Taxonomy" id="219182"/>
    <lineage>
        <taxon>Bacteria</taxon>
        <taxon>Pseudomonadati</taxon>
        <taxon>Pseudomonadota</taxon>
        <taxon>Betaproteobacteria</taxon>
        <taxon>Burkholderiales</taxon>
        <taxon>Comamonadaceae</taxon>
        <taxon>Ottowia</taxon>
    </lineage>
</organism>
<dbReference type="Proteomes" id="UP001549320">
    <property type="component" value="Unassembled WGS sequence"/>
</dbReference>
<dbReference type="RefSeq" id="WP_354444723.1">
    <property type="nucleotide sequence ID" value="NZ_JBEPSH010000005.1"/>
</dbReference>
<protein>
    <submittedName>
        <fullName evidence="1">Uncharacterized protein</fullName>
    </submittedName>
</protein>
<sequence>MAHDAASTLAYLCISPHDVRLAQERFLEIYFHPLRSMLDWRFNRGINLS</sequence>
<evidence type="ECO:0000313" key="1">
    <source>
        <dbReference type="EMBL" id="MET4577536.1"/>
    </source>
</evidence>
<evidence type="ECO:0000313" key="2">
    <source>
        <dbReference type="Proteomes" id="UP001549320"/>
    </source>
</evidence>
<gene>
    <name evidence="1" type="ORF">ABIE13_002647</name>
</gene>
<name>A0ABV2Q909_9BURK</name>
<dbReference type="EMBL" id="JBEPSH010000005">
    <property type="protein sequence ID" value="MET4577536.1"/>
    <property type="molecule type" value="Genomic_DNA"/>
</dbReference>
<keyword evidence="2" id="KW-1185">Reference proteome</keyword>
<proteinExistence type="predicted"/>
<accession>A0ABV2Q909</accession>